<evidence type="ECO:0000313" key="3">
    <source>
        <dbReference type="RefSeq" id="XP_015188066.1"/>
    </source>
</evidence>
<sequence>MFRALSYILWQNEEKHQYLRNTVARHIKNNWHEYGPFVMAEWNISNPEEYYEHMRMIGTFASELECTVATKLYNMNLAIYREIEGSNELERVFYSHVNNYYQTASLLFTGHSDSGHYDILLND</sequence>
<dbReference type="PROSITE" id="PS50802">
    <property type="entry name" value="OTU"/>
    <property type="match status" value="1"/>
</dbReference>
<organism evidence="2 3">
    <name type="scientific">Polistes dominula</name>
    <name type="common">European paper wasp</name>
    <name type="synonym">Vespa dominula</name>
    <dbReference type="NCBI Taxonomy" id="743375"/>
    <lineage>
        <taxon>Eukaryota</taxon>
        <taxon>Metazoa</taxon>
        <taxon>Ecdysozoa</taxon>
        <taxon>Arthropoda</taxon>
        <taxon>Hexapoda</taxon>
        <taxon>Insecta</taxon>
        <taxon>Pterygota</taxon>
        <taxon>Neoptera</taxon>
        <taxon>Endopterygota</taxon>
        <taxon>Hymenoptera</taxon>
        <taxon>Apocrita</taxon>
        <taxon>Aculeata</taxon>
        <taxon>Vespoidea</taxon>
        <taxon>Vespidae</taxon>
        <taxon>Polistinae</taxon>
        <taxon>Polistini</taxon>
        <taxon>Polistes</taxon>
    </lineage>
</organism>
<evidence type="ECO:0000313" key="2">
    <source>
        <dbReference type="Proteomes" id="UP000694924"/>
    </source>
</evidence>
<dbReference type="InterPro" id="IPR038765">
    <property type="entry name" value="Papain-like_cys_pep_sf"/>
</dbReference>
<dbReference type="Gene3D" id="3.90.70.80">
    <property type="match status" value="1"/>
</dbReference>
<gene>
    <name evidence="3" type="primary">LOC107072549</name>
</gene>
<dbReference type="InterPro" id="IPR003323">
    <property type="entry name" value="OTU_dom"/>
</dbReference>
<keyword evidence="2" id="KW-1185">Reference proteome</keyword>
<reference evidence="3" key="1">
    <citation type="submission" date="2025-08" db="UniProtKB">
        <authorList>
            <consortium name="RefSeq"/>
        </authorList>
    </citation>
    <scope>IDENTIFICATION</scope>
    <source>
        <tissue evidence="3">Whole body</tissue>
    </source>
</reference>
<feature type="domain" description="OTU" evidence="1">
    <location>
        <begin position="1"/>
        <end position="123"/>
    </location>
</feature>
<dbReference type="RefSeq" id="XP_015188066.1">
    <property type="nucleotide sequence ID" value="XM_015332580.1"/>
</dbReference>
<protein>
    <submittedName>
        <fullName evidence="3">Uncharacterized protein LOC107072549</fullName>
    </submittedName>
</protein>
<dbReference type="Proteomes" id="UP000694924">
    <property type="component" value="Unplaced"/>
</dbReference>
<proteinExistence type="predicted"/>
<evidence type="ECO:0000259" key="1">
    <source>
        <dbReference type="PROSITE" id="PS50802"/>
    </source>
</evidence>
<dbReference type="SUPFAM" id="SSF54001">
    <property type="entry name" value="Cysteine proteinases"/>
    <property type="match status" value="1"/>
</dbReference>
<dbReference type="Pfam" id="PF02338">
    <property type="entry name" value="OTU"/>
    <property type="match status" value="1"/>
</dbReference>
<name>A0ABM1J6H8_POLDO</name>
<dbReference type="GeneID" id="107072549"/>
<accession>A0ABM1J6H8</accession>